<dbReference type="FunFam" id="3.40.1390.30:FF:000001">
    <property type="entry name" value="GTP cyclohydrolase 1 type 2"/>
    <property type="match status" value="1"/>
</dbReference>
<evidence type="ECO:0000313" key="6">
    <source>
        <dbReference type="EMBL" id="CBL87511.1"/>
    </source>
</evidence>
<dbReference type="SUPFAM" id="SSF102705">
    <property type="entry name" value="NIF3 (NGG1p interacting factor 3)-like"/>
    <property type="match status" value="1"/>
</dbReference>
<comment type="similarity">
    <text evidence="1">Belongs to the GTP cyclohydrolase I type 2/NIF3 family.</text>
</comment>
<evidence type="ECO:0000256" key="5">
    <source>
        <dbReference type="PIRSR" id="PIRSR602678-1"/>
    </source>
</evidence>
<dbReference type="InterPro" id="IPR002678">
    <property type="entry name" value="DUF34/NIF3"/>
</dbReference>
<dbReference type="PANTHER" id="PTHR13799:SF14">
    <property type="entry name" value="GTP CYCLOHYDROLASE 1 TYPE 2 HOMOLOG"/>
    <property type="match status" value="1"/>
</dbReference>
<dbReference type="PANTHER" id="PTHR13799">
    <property type="entry name" value="NGG1 INTERACTING FACTOR 3"/>
    <property type="match status" value="1"/>
</dbReference>
<dbReference type="AlphaFoldDB" id="F4MMZ8"/>
<dbReference type="InterPro" id="IPR015867">
    <property type="entry name" value="N-reg_PII/ATP_PRibTrfase_C"/>
</dbReference>
<gene>
    <name evidence="6" type="ORF">S18_873_0005</name>
</gene>
<protein>
    <recommendedName>
        <fullName evidence="3">GTP cyclohydrolase 1 type 2 homolog</fullName>
    </recommendedName>
</protein>
<name>F4MMZ8_9BACT</name>
<dbReference type="Pfam" id="PF01784">
    <property type="entry name" value="DUF34_NIF3"/>
    <property type="match status" value="1"/>
</dbReference>
<organism evidence="6">
    <name type="scientific">uncultured Flavobacteriia bacterium</name>
    <dbReference type="NCBI Taxonomy" id="212695"/>
    <lineage>
        <taxon>Bacteria</taxon>
        <taxon>Pseudomonadati</taxon>
        <taxon>Bacteroidota</taxon>
        <taxon>Flavobacteriia</taxon>
        <taxon>environmental samples</taxon>
    </lineage>
</organism>
<dbReference type="InterPro" id="IPR036069">
    <property type="entry name" value="DUF34/NIF3_sf"/>
</dbReference>
<dbReference type="Gene3D" id="3.30.70.120">
    <property type="match status" value="1"/>
</dbReference>
<reference evidence="6" key="1">
    <citation type="submission" date="2010-05" db="EMBL/GenBank/DDBJ databases">
        <authorList>
            <person name="Genoscope - CEA"/>
        </authorList>
    </citation>
    <scope>NUCLEOTIDE SEQUENCE</scope>
</reference>
<dbReference type="GO" id="GO:0005737">
    <property type="term" value="C:cytoplasm"/>
    <property type="evidence" value="ECO:0007669"/>
    <property type="project" value="TreeGrafter"/>
</dbReference>
<accession>F4MMZ8</accession>
<dbReference type="Gene3D" id="3.40.1390.30">
    <property type="entry name" value="NIF3 (NGG1p interacting factor 3)-like"/>
    <property type="match status" value="1"/>
</dbReference>
<evidence type="ECO:0000256" key="4">
    <source>
        <dbReference type="ARBA" id="ARBA00022723"/>
    </source>
</evidence>
<proteinExistence type="inferred from homology"/>
<keyword evidence="4 5" id="KW-0479">Metal-binding</keyword>
<comment type="subunit">
    <text evidence="2">Homohexamer.</text>
</comment>
<evidence type="ECO:0000256" key="1">
    <source>
        <dbReference type="ARBA" id="ARBA00006964"/>
    </source>
</evidence>
<feature type="binding site" evidence="5">
    <location>
        <position position="103"/>
    </location>
    <ligand>
        <name>a divalent metal cation</name>
        <dbReference type="ChEBI" id="CHEBI:60240"/>
        <label>1</label>
    </ligand>
</feature>
<dbReference type="EMBL" id="FQ032826">
    <property type="protein sequence ID" value="CBL87511.1"/>
    <property type="molecule type" value="Genomic_DNA"/>
</dbReference>
<evidence type="ECO:0000256" key="2">
    <source>
        <dbReference type="ARBA" id="ARBA00011643"/>
    </source>
</evidence>
<sequence length="277" mass="30961">MLVQELLDIFDEWAPAAYSEDFDNTGLLVGNPNDKCNGLLISLDTTEEVLEEAIKTNCNVIVSFHPIIFSELKKISGETYVERVISKALLNKISIIALHTRLDNHPKGVNYEICKRIGLGKTEVLIPKKETLKKLVVYVPKNKAQKVLKALHEAGAGNLENYTDCSFLIEGKGQFTGNVDSDPHIGKKLEKVSVDEVQINVVFESYLTGKVQKALFQAHPYETVAYEMYGLLNSYTNVGMGKIGFLKNETNSIDFLKNLKKYLILGTFATITIKEKN</sequence>
<feature type="binding site" evidence="5">
    <location>
        <position position="65"/>
    </location>
    <ligand>
        <name>a divalent metal cation</name>
        <dbReference type="ChEBI" id="CHEBI:60240"/>
        <label>1</label>
    </ligand>
</feature>
<evidence type="ECO:0000256" key="3">
    <source>
        <dbReference type="ARBA" id="ARBA00022112"/>
    </source>
</evidence>
<dbReference type="GO" id="GO:0046872">
    <property type="term" value="F:metal ion binding"/>
    <property type="evidence" value="ECO:0007669"/>
    <property type="project" value="UniProtKB-KW"/>
</dbReference>
<reference evidence="6" key="2">
    <citation type="journal article" date="2012" name="Environ. Microbiol.">
        <title>Genomic content of uncultured Bacteroidetes from contrasting oceanic provinces in the North Atlantic Ocean.</title>
        <authorList>
            <person name="Gomez-Pereira P.R."/>
            <person name="Schuler M."/>
            <person name="Fuchs B.M."/>
            <person name="Bennke C."/>
            <person name="Teeling H."/>
            <person name="Waldmann J."/>
            <person name="Richter M."/>
            <person name="Barbe V."/>
            <person name="Bataille E."/>
            <person name="Glockner F.O."/>
            <person name="Amann R."/>
        </authorList>
    </citation>
    <scope>NUCLEOTIDE SEQUENCE</scope>
</reference>